<dbReference type="Proteomes" id="UP000301870">
    <property type="component" value="Chromosome 1"/>
</dbReference>
<evidence type="ECO:0000313" key="2">
    <source>
        <dbReference type="RefSeq" id="XP_022816241.1"/>
    </source>
</evidence>
<dbReference type="KEGG" id="sliu:111349367"/>
<reference evidence="2" key="1">
    <citation type="submission" date="2025-08" db="UniProtKB">
        <authorList>
            <consortium name="RefSeq"/>
        </authorList>
    </citation>
    <scope>IDENTIFICATION</scope>
    <source>
        <strain evidence="2">Ishihara</strain>
        <tissue evidence="2">Whole body</tissue>
    </source>
</reference>
<protein>
    <submittedName>
        <fullName evidence="2">Uncharacterized protein LOC111349367</fullName>
    </submittedName>
</protein>
<dbReference type="GeneID" id="111349367"/>
<name>A0A9J7DQJ3_SPOLT</name>
<evidence type="ECO:0000313" key="1">
    <source>
        <dbReference type="Proteomes" id="UP000301870"/>
    </source>
</evidence>
<keyword evidence="1" id="KW-1185">Reference proteome</keyword>
<dbReference type="AlphaFoldDB" id="A0A9J7DQJ3"/>
<dbReference type="PANTHER" id="PTHR33332">
    <property type="entry name" value="REVERSE TRANSCRIPTASE DOMAIN-CONTAINING PROTEIN"/>
    <property type="match status" value="1"/>
</dbReference>
<proteinExistence type="predicted"/>
<gene>
    <name evidence="2" type="primary">LOC111349367</name>
</gene>
<organism evidence="1 2">
    <name type="scientific">Spodoptera litura</name>
    <name type="common">Asian cotton leafworm</name>
    <dbReference type="NCBI Taxonomy" id="69820"/>
    <lineage>
        <taxon>Eukaryota</taxon>
        <taxon>Metazoa</taxon>
        <taxon>Ecdysozoa</taxon>
        <taxon>Arthropoda</taxon>
        <taxon>Hexapoda</taxon>
        <taxon>Insecta</taxon>
        <taxon>Pterygota</taxon>
        <taxon>Neoptera</taxon>
        <taxon>Endopterygota</taxon>
        <taxon>Lepidoptera</taxon>
        <taxon>Glossata</taxon>
        <taxon>Ditrysia</taxon>
        <taxon>Noctuoidea</taxon>
        <taxon>Noctuidae</taxon>
        <taxon>Amphipyrinae</taxon>
        <taxon>Spodoptera</taxon>
    </lineage>
</organism>
<dbReference type="OrthoDB" id="5953030at2759"/>
<dbReference type="RefSeq" id="XP_022816241.1">
    <property type="nucleotide sequence ID" value="XM_022960473.1"/>
</dbReference>
<accession>A0A9J7DQJ3</accession>
<sequence length="304" mass="35026">MNRDLDGVAEWARSFGLQINPLKSQAMIIASRYYRNALDVSSLGPLRLHGTHIPFTDTAKNLGVHIDSNLSWASQVNEVSRKVHFSIHSLRRLQTLLPVKTKIHLVQALILPLIDYADACYLGVTEELLNELERLQNVCIRFVFGLRKFEHISEFRNRLKWLPIRLRRNTRILCLLYNILFNPAYPTYLRDRFSLVRPPEVLTRSHLKSYLKIVPHNTDFYSYSFYVHAVRLWNSLPPNIRDAKSISVFKRQCRVRTVRASRDATGTPGACSQHQAAAADEEINLGALTGCKFDGPQYYLCRCE</sequence>